<reference evidence="2 4" key="2">
    <citation type="submission" date="2018-06" db="EMBL/GenBank/DDBJ databases">
        <authorList>
            <consortium name="Pathogen Informatics"/>
            <person name="Doyle S."/>
        </authorList>
    </citation>
    <scope>NUCLEOTIDE SEQUENCE [LARGE SCALE GENOMIC DNA]</scope>
    <source>
        <strain evidence="2 4">NCTC10293</strain>
    </source>
</reference>
<dbReference type="RefSeq" id="WP_078275748.1">
    <property type="nucleotide sequence ID" value="NZ_CAACXO010000069.1"/>
</dbReference>
<dbReference type="AlphaFoldDB" id="A0A1T0A9P7"/>
<organism evidence="1 3">
    <name type="scientific">Moraxella caviae</name>
    <dbReference type="NCBI Taxonomy" id="34060"/>
    <lineage>
        <taxon>Bacteria</taxon>
        <taxon>Pseudomonadati</taxon>
        <taxon>Pseudomonadota</taxon>
        <taxon>Gammaproteobacteria</taxon>
        <taxon>Moraxellales</taxon>
        <taxon>Moraxellaceae</taxon>
        <taxon>Moraxella</taxon>
    </lineage>
</organism>
<evidence type="ECO:0000313" key="4">
    <source>
        <dbReference type="Proteomes" id="UP000255279"/>
    </source>
</evidence>
<proteinExistence type="predicted"/>
<dbReference type="OrthoDB" id="101857at2"/>
<reference evidence="1 3" key="1">
    <citation type="submission" date="2017-02" db="EMBL/GenBank/DDBJ databases">
        <title>Draft genome sequence of Moraxella caviae CCUG 355 type strain.</title>
        <authorList>
            <person name="Engstrom-Jakobsson H."/>
            <person name="Salva-Serra F."/>
            <person name="Thorell K."/>
            <person name="Gonzales-Siles L."/>
            <person name="Karlsson R."/>
            <person name="Boulund F."/>
            <person name="Engstrand L."/>
            <person name="Moore E."/>
        </authorList>
    </citation>
    <scope>NUCLEOTIDE SEQUENCE [LARGE SCALE GENOMIC DNA]</scope>
    <source>
        <strain evidence="1 3">CCUG 355</strain>
    </source>
</reference>
<dbReference type="EMBL" id="UGQE01000004">
    <property type="protein sequence ID" value="STZ13837.1"/>
    <property type="molecule type" value="Genomic_DNA"/>
</dbReference>
<sequence>MNIFQIYYSSEQISKLDPEFIPVYNAPNPQERWFEYGVMRQLWQNHHHYFDDFVGVLSHKFYEKTGLTGKEVKAHIAKHTAQNPQGGVDVYLFDPITAPSNLFVNQWAQGDSFHDGLSHAMQNLLGALKIPVRLDGLIDYSDTVVYCNYWVGSPRFWQAYMAFADEFYRLIEEDTDNQLGARSFVAHSHSQYPMTPFIMERLPTLFMRLNPQFKRMVYEYPEELLKKRWGVAYDDITALKHAKNAQDRAAIHHHMQQLFAKLTREQLTSLYMYNICP</sequence>
<gene>
    <name evidence="1" type="ORF">B0181_01590</name>
    <name evidence="2" type="ORF">NCTC10293_01415</name>
</gene>
<keyword evidence="3" id="KW-1185">Reference proteome</keyword>
<evidence type="ECO:0000313" key="1">
    <source>
        <dbReference type="EMBL" id="OOR92457.1"/>
    </source>
</evidence>
<dbReference type="Proteomes" id="UP000190435">
    <property type="component" value="Unassembled WGS sequence"/>
</dbReference>
<accession>A0A1T0A9P7</accession>
<name>A0A1T0A9P7_9GAMM</name>
<evidence type="ECO:0000313" key="2">
    <source>
        <dbReference type="EMBL" id="STZ13837.1"/>
    </source>
</evidence>
<dbReference type="STRING" id="34060.B0181_01590"/>
<evidence type="ECO:0000313" key="3">
    <source>
        <dbReference type="Proteomes" id="UP000190435"/>
    </source>
</evidence>
<protein>
    <submittedName>
        <fullName evidence="1">Uncharacterized protein</fullName>
    </submittedName>
</protein>
<dbReference type="EMBL" id="MUXU01000013">
    <property type="protein sequence ID" value="OOR92457.1"/>
    <property type="molecule type" value="Genomic_DNA"/>
</dbReference>
<dbReference type="Proteomes" id="UP000255279">
    <property type="component" value="Unassembled WGS sequence"/>
</dbReference>